<evidence type="ECO:0000313" key="3">
    <source>
        <dbReference type="Proteomes" id="UP000053841"/>
    </source>
</evidence>
<keyword evidence="3" id="KW-1185">Reference proteome</keyword>
<dbReference type="Proteomes" id="UP000053841">
    <property type="component" value="Unassembled WGS sequence"/>
</dbReference>
<name>W6Y794_COCC2</name>
<evidence type="ECO:0000256" key="1">
    <source>
        <dbReference type="SAM" id="MobiDB-lite"/>
    </source>
</evidence>
<feature type="region of interest" description="Disordered" evidence="1">
    <location>
        <begin position="74"/>
        <end position="106"/>
    </location>
</feature>
<dbReference type="KEGG" id="bze:COCCADRAFT_28065"/>
<dbReference type="HOGENOM" id="CLU_2183688_0_0_1"/>
<protein>
    <submittedName>
        <fullName evidence="2">Uncharacterized protein</fullName>
    </submittedName>
</protein>
<dbReference type="GeneID" id="19146327"/>
<evidence type="ECO:0000313" key="2">
    <source>
        <dbReference type="EMBL" id="EUC31149.1"/>
    </source>
</evidence>
<accession>W6Y794</accession>
<gene>
    <name evidence="2" type="ORF">COCCADRAFT_28065</name>
</gene>
<proteinExistence type="predicted"/>
<feature type="compositionally biased region" description="Basic and acidic residues" evidence="1">
    <location>
        <begin position="94"/>
        <end position="106"/>
    </location>
</feature>
<dbReference type="OrthoDB" id="4692646at2759"/>
<sequence length="126" mass="14512">MSNVSLTFVREEANLSVWTEHSDRIHPKDLSRHLSDTVGRERFRISLRKNIYIIYVDRRNGGNDDVSRAIRSVDAAANGKEQNCDPGSDEEEGSKEQKIGPKTYQERLQDIKLAEKKLSSERIPKW</sequence>
<dbReference type="EMBL" id="KI964673">
    <property type="protein sequence ID" value="EUC31149.1"/>
    <property type="molecule type" value="Genomic_DNA"/>
</dbReference>
<dbReference type="RefSeq" id="XP_007714538.1">
    <property type="nucleotide sequence ID" value="XM_007716348.1"/>
</dbReference>
<organism evidence="2 3">
    <name type="scientific">Cochliobolus carbonum (strain 26-R-13)</name>
    <name type="common">Maize leaf spot fungus</name>
    <name type="synonym">Bipolaris zeicola</name>
    <dbReference type="NCBI Taxonomy" id="930089"/>
    <lineage>
        <taxon>Eukaryota</taxon>
        <taxon>Fungi</taxon>
        <taxon>Dikarya</taxon>
        <taxon>Ascomycota</taxon>
        <taxon>Pezizomycotina</taxon>
        <taxon>Dothideomycetes</taxon>
        <taxon>Pleosporomycetidae</taxon>
        <taxon>Pleosporales</taxon>
        <taxon>Pleosporineae</taxon>
        <taxon>Pleosporaceae</taxon>
        <taxon>Bipolaris</taxon>
    </lineage>
</organism>
<reference evidence="2 3" key="1">
    <citation type="journal article" date="2013" name="PLoS Genet.">
        <title>Comparative genome structure, secondary metabolite, and effector coding capacity across Cochliobolus pathogens.</title>
        <authorList>
            <person name="Condon B.J."/>
            <person name="Leng Y."/>
            <person name="Wu D."/>
            <person name="Bushley K.E."/>
            <person name="Ohm R.A."/>
            <person name="Otillar R."/>
            <person name="Martin J."/>
            <person name="Schackwitz W."/>
            <person name="Grimwood J."/>
            <person name="MohdZainudin N."/>
            <person name="Xue C."/>
            <person name="Wang R."/>
            <person name="Manning V.A."/>
            <person name="Dhillon B."/>
            <person name="Tu Z.J."/>
            <person name="Steffenson B.J."/>
            <person name="Salamov A."/>
            <person name="Sun H."/>
            <person name="Lowry S."/>
            <person name="LaButti K."/>
            <person name="Han J."/>
            <person name="Copeland A."/>
            <person name="Lindquist E."/>
            <person name="Barry K."/>
            <person name="Schmutz J."/>
            <person name="Baker S.E."/>
            <person name="Ciuffetti L.M."/>
            <person name="Grigoriev I.V."/>
            <person name="Zhong S."/>
            <person name="Turgeon B.G."/>
        </authorList>
    </citation>
    <scope>NUCLEOTIDE SEQUENCE [LARGE SCALE GENOMIC DNA]</scope>
    <source>
        <strain evidence="2 3">26-R-13</strain>
    </source>
</reference>
<dbReference type="AlphaFoldDB" id="W6Y794"/>